<evidence type="ECO:0000313" key="1">
    <source>
        <dbReference type="EMBL" id="ALI58904.1"/>
    </source>
</evidence>
<dbReference type="RefSeq" id="WP_019727205.1">
    <property type="nucleotide sequence ID" value="NZ_CBDDSE010000001.1"/>
</dbReference>
<protein>
    <submittedName>
        <fullName evidence="1">Uncharacterized protein</fullName>
    </submittedName>
</protein>
<gene>
    <name evidence="1" type="ORF">CCBH4851_00200</name>
</gene>
<organism evidence="1">
    <name type="scientific">Pseudomonas aeruginosa</name>
    <dbReference type="NCBI Taxonomy" id="287"/>
    <lineage>
        <taxon>Bacteria</taxon>
        <taxon>Pseudomonadati</taxon>
        <taxon>Pseudomonadota</taxon>
        <taxon>Gammaproteobacteria</taxon>
        <taxon>Pseudomonadales</taxon>
        <taxon>Pseudomonadaceae</taxon>
        <taxon>Pseudomonas</taxon>
    </lineage>
</organism>
<accession>A0A0P0AD29</accession>
<sequence>MAKGKGRGWSTPPTMFREEVDEAVATRTRVIAMAMLQEVVLRSPVGNPGLWKVNQELKARNVALADAYDAKAAQLGNKKLTKREREQNFFVGQVAAGQGYVGGRFRANNIVTVGAASYAQLDTVDPSGATTISNGGAVLQSVEPYAVVYIQNNLPYAEPLEDGHSTQAPGGVYAVSFHGVSQAYSK</sequence>
<dbReference type="PATRIC" id="fig|287.2966.peg.2773"/>
<reference evidence="1" key="1">
    <citation type="submission" date="2015-08" db="EMBL/GenBank/DDBJ databases">
        <title>Pseudomonas aeruginosa strain CCBH4851 chromosome region.</title>
        <authorList>
            <person name="Silveira M.C."/>
            <person name="Carvalho-Assef A.P.D."/>
            <person name="Albano R.M."/>
        </authorList>
    </citation>
    <scope>NUCLEOTIDE SEQUENCE</scope>
    <source>
        <strain evidence="1">CCBH4851</strain>
    </source>
</reference>
<dbReference type="EMBL" id="KT454971">
    <property type="protein sequence ID" value="ALI58904.1"/>
    <property type="molecule type" value="Genomic_DNA"/>
</dbReference>
<name>A0A0P0AD29_PSEAI</name>
<dbReference type="AlphaFoldDB" id="A0A0P0AD29"/>
<proteinExistence type="predicted"/>